<feature type="compositionally biased region" description="Polar residues" evidence="2">
    <location>
        <begin position="1"/>
        <end position="10"/>
    </location>
</feature>
<dbReference type="KEGG" id="mlr:MELLADRAFT_68807"/>
<name>F4S891_MELLP</name>
<dbReference type="eggNOG" id="ENOG502S7EE">
    <property type="taxonomic scope" value="Eukaryota"/>
</dbReference>
<evidence type="ECO:0000256" key="1">
    <source>
        <dbReference type="ARBA" id="ARBA00022679"/>
    </source>
</evidence>
<dbReference type="SUPFAM" id="SSF56214">
    <property type="entry name" value="4'-phosphopantetheinyl transferase"/>
    <property type="match status" value="1"/>
</dbReference>
<dbReference type="Pfam" id="PF01648">
    <property type="entry name" value="ACPS"/>
    <property type="match status" value="1"/>
</dbReference>
<dbReference type="Gene3D" id="3.90.470.20">
    <property type="entry name" value="4'-phosphopantetheinyl transferase domain"/>
    <property type="match status" value="1"/>
</dbReference>
<dbReference type="InterPro" id="IPR008278">
    <property type="entry name" value="4-PPantetheinyl_Trfase_dom"/>
</dbReference>
<proteinExistence type="predicted"/>
<protein>
    <recommendedName>
        <fullName evidence="3">4'-phosphopantetheinyl transferase domain-containing protein</fullName>
    </recommendedName>
</protein>
<dbReference type="STRING" id="747676.F4S891"/>
<accession>F4S891</accession>
<gene>
    <name evidence="4" type="ORF">MELLADRAFT_68807</name>
</gene>
<keyword evidence="5" id="KW-1185">Reference proteome</keyword>
<dbReference type="VEuPathDB" id="FungiDB:MELLADRAFT_68807"/>
<evidence type="ECO:0000259" key="3">
    <source>
        <dbReference type="Pfam" id="PF01648"/>
    </source>
</evidence>
<reference evidence="5" key="1">
    <citation type="journal article" date="2011" name="Proc. Natl. Acad. Sci. U.S.A.">
        <title>Obligate biotrophy features unraveled by the genomic analysis of rust fungi.</title>
        <authorList>
            <person name="Duplessis S."/>
            <person name="Cuomo C.A."/>
            <person name="Lin Y.-C."/>
            <person name="Aerts A."/>
            <person name="Tisserant E."/>
            <person name="Veneault-Fourrey C."/>
            <person name="Joly D.L."/>
            <person name="Hacquard S."/>
            <person name="Amselem J."/>
            <person name="Cantarel B.L."/>
            <person name="Chiu R."/>
            <person name="Coutinho P.M."/>
            <person name="Feau N."/>
            <person name="Field M."/>
            <person name="Frey P."/>
            <person name="Gelhaye E."/>
            <person name="Goldberg J."/>
            <person name="Grabherr M.G."/>
            <person name="Kodira C.D."/>
            <person name="Kohler A."/>
            <person name="Kuees U."/>
            <person name="Lindquist E.A."/>
            <person name="Lucas S.M."/>
            <person name="Mago R."/>
            <person name="Mauceli E."/>
            <person name="Morin E."/>
            <person name="Murat C."/>
            <person name="Pangilinan J.L."/>
            <person name="Park R."/>
            <person name="Pearson M."/>
            <person name="Quesneville H."/>
            <person name="Rouhier N."/>
            <person name="Sakthikumar S."/>
            <person name="Salamov A.A."/>
            <person name="Schmutz J."/>
            <person name="Selles B."/>
            <person name="Shapiro H."/>
            <person name="Tanguay P."/>
            <person name="Tuskan G.A."/>
            <person name="Henrissat B."/>
            <person name="Van de Peer Y."/>
            <person name="Rouze P."/>
            <person name="Ellis J.G."/>
            <person name="Dodds P.N."/>
            <person name="Schein J.E."/>
            <person name="Zhong S."/>
            <person name="Hamelin R.C."/>
            <person name="Grigoriev I.V."/>
            <person name="Szabo L.J."/>
            <person name="Martin F."/>
        </authorList>
    </citation>
    <scope>NUCLEOTIDE SEQUENCE [LARGE SCALE GENOMIC DNA]</scope>
    <source>
        <strain evidence="5">98AG31 / pathotype 3-4-7</strain>
    </source>
</reference>
<sequence length="140" mass="15676">MCSNEWNSISHYPHQKAEASSSTSPGLQSRELQYLANRWAAKEAAFKALYPTFKPTWKELSVLKDQQIRLAFMANPSNLQHAFFESLSSKKPMIIFQPKNAAKIPLPDLHMSLSHDGDYVVAIVVASSEGSTRIPQDTNI</sequence>
<dbReference type="GO" id="GO:0000287">
    <property type="term" value="F:magnesium ion binding"/>
    <property type="evidence" value="ECO:0007669"/>
    <property type="project" value="InterPro"/>
</dbReference>
<feature type="region of interest" description="Disordered" evidence="2">
    <location>
        <begin position="1"/>
        <end position="25"/>
    </location>
</feature>
<dbReference type="AlphaFoldDB" id="F4S891"/>
<evidence type="ECO:0000313" key="4">
    <source>
        <dbReference type="EMBL" id="EGF99144.1"/>
    </source>
</evidence>
<organism evidence="5">
    <name type="scientific">Melampsora larici-populina (strain 98AG31 / pathotype 3-4-7)</name>
    <name type="common">Poplar leaf rust fungus</name>
    <dbReference type="NCBI Taxonomy" id="747676"/>
    <lineage>
        <taxon>Eukaryota</taxon>
        <taxon>Fungi</taxon>
        <taxon>Dikarya</taxon>
        <taxon>Basidiomycota</taxon>
        <taxon>Pucciniomycotina</taxon>
        <taxon>Pucciniomycetes</taxon>
        <taxon>Pucciniales</taxon>
        <taxon>Melampsoraceae</taxon>
        <taxon>Melampsora</taxon>
    </lineage>
</organism>
<dbReference type="OrthoDB" id="2507452at2759"/>
<dbReference type="RefSeq" id="XP_007417559.1">
    <property type="nucleotide sequence ID" value="XM_007417497.1"/>
</dbReference>
<dbReference type="GO" id="GO:0008897">
    <property type="term" value="F:holo-[acyl-carrier-protein] synthase activity"/>
    <property type="evidence" value="ECO:0007669"/>
    <property type="project" value="InterPro"/>
</dbReference>
<dbReference type="InterPro" id="IPR037143">
    <property type="entry name" value="4-PPantetheinyl_Trfase_dom_sf"/>
</dbReference>
<dbReference type="GeneID" id="18931112"/>
<evidence type="ECO:0000256" key="2">
    <source>
        <dbReference type="SAM" id="MobiDB-lite"/>
    </source>
</evidence>
<dbReference type="InParanoid" id="F4S891"/>
<keyword evidence="1" id="KW-0808">Transferase</keyword>
<dbReference type="Proteomes" id="UP000001072">
    <property type="component" value="Unassembled WGS sequence"/>
</dbReference>
<dbReference type="EMBL" id="GL883163">
    <property type="protein sequence ID" value="EGF99144.1"/>
    <property type="molecule type" value="Genomic_DNA"/>
</dbReference>
<dbReference type="HOGENOM" id="CLU_089696_3_0_1"/>
<feature type="domain" description="4'-phosphopantetheinyl transferase" evidence="3">
    <location>
        <begin position="4"/>
        <end position="73"/>
    </location>
</feature>
<evidence type="ECO:0000313" key="5">
    <source>
        <dbReference type="Proteomes" id="UP000001072"/>
    </source>
</evidence>